<organism evidence="2 3">
    <name type="scientific">Caerostris darwini</name>
    <dbReference type="NCBI Taxonomy" id="1538125"/>
    <lineage>
        <taxon>Eukaryota</taxon>
        <taxon>Metazoa</taxon>
        <taxon>Ecdysozoa</taxon>
        <taxon>Arthropoda</taxon>
        <taxon>Chelicerata</taxon>
        <taxon>Arachnida</taxon>
        <taxon>Araneae</taxon>
        <taxon>Araneomorphae</taxon>
        <taxon>Entelegynae</taxon>
        <taxon>Araneoidea</taxon>
        <taxon>Araneidae</taxon>
        <taxon>Caerostris</taxon>
    </lineage>
</organism>
<gene>
    <name evidence="2" type="ORF">CDAR_113661</name>
</gene>
<comment type="caution">
    <text evidence="2">The sequence shown here is derived from an EMBL/GenBank/DDBJ whole genome shotgun (WGS) entry which is preliminary data.</text>
</comment>
<reference evidence="2 3" key="1">
    <citation type="submission" date="2021-06" db="EMBL/GenBank/DDBJ databases">
        <title>Caerostris darwini draft genome.</title>
        <authorList>
            <person name="Kono N."/>
            <person name="Arakawa K."/>
        </authorList>
    </citation>
    <scope>NUCLEOTIDE SEQUENCE [LARGE SCALE GENOMIC DNA]</scope>
</reference>
<dbReference type="Proteomes" id="UP001054837">
    <property type="component" value="Unassembled WGS sequence"/>
</dbReference>
<proteinExistence type="predicted"/>
<keyword evidence="3" id="KW-1185">Reference proteome</keyword>
<accession>A0AAV4S070</accession>
<sequence length="128" mass="14648">MKRLSKIIKWNFPITLCTCDTPPSNQHQEQIENLVTTAQQKIRHHEEQVRLLGSCPKINCNIHSSNNVEEIIDSNSTTNTEPKGRNDCDDEGFNSPPKRNTVKAPIYSHSAITQTNNKFFPTCKYSYQ</sequence>
<dbReference type="AlphaFoldDB" id="A0AAV4S070"/>
<evidence type="ECO:0000256" key="1">
    <source>
        <dbReference type="SAM" id="MobiDB-lite"/>
    </source>
</evidence>
<name>A0AAV4S070_9ARAC</name>
<protein>
    <submittedName>
        <fullName evidence="2">Uncharacterized protein</fullName>
    </submittedName>
</protein>
<dbReference type="EMBL" id="BPLQ01007018">
    <property type="protein sequence ID" value="GIY27100.1"/>
    <property type="molecule type" value="Genomic_DNA"/>
</dbReference>
<feature type="region of interest" description="Disordered" evidence="1">
    <location>
        <begin position="74"/>
        <end position="102"/>
    </location>
</feature>
<evidence type="ECO:0000313" key="3">
    <source>
        <dbReference type="Proteomes" id="UP001054837"/>
    </source>
</evidence>
<evidence type="ECO:0000313" key="2">
    <source>
        <dbReference type="EMBL" id="GIY27100.1"/>
    </source>
</evidence>